<evidence type="ECO:0000256" key="1">
    <source>
        <dbReference type="SAM" id="MobiDB-lite"/>
    </source>
</evidence>
<evidence type="ECO:0008006" key="4">
    <source>
        <dbReference type="Google" id="ProtNLM"/>
    </source>
</evidence>
<organism evidence="2 3">
    <name type="scientific">Methylomagnum ishizawai</name>
    <dbReference type="NCBI Taxonomy" id="1760988"/>
    <lineage>
        <taxon>Bacteria</taxon>
        <taxon>Pseudomonadati</taxon>
        <taxon>Pseudomonadota</taxon>
        <taxon>Gammaproteobacteria</taxon>
        <taxon>Methylococcales</taxon>
        <taxon>Methylococcaceae</taxon>
        <taxon>Methylomagnum</taxon>
    </lineage>
</organism>
<dbReference type="EMBL" id="FXAM01000001">
    <property type="protein sequence ID" value="SMF94703.1"/>
    <property type="molecule type" value="Genomic_DNA"/>
</dbReference>
<protein>
    <recommendedName>
        <fullName evidence="4">Type VI secretion system protein ImpA</fullName>
    </recommendedName>
</protein>
<name>A0A1Y6D1H8_9GAMM</name>
<evidence type="ECO:0000313" key="2">
    <source>
        <dbReference type="EMBL" id="SMF94703.1"/>
    </source>
</evidence>
<dbReference type="RefSeq" id="WP_085212319.1">
    <property type="nucleotide sequence ID" value="NZ_FXAM01000001.1"/>
</dbReference>
<accession>A0A1Y6D1H8</accession>
<dbReference type="STRING" id="1760988.SAMN02949497_2035"/>
<dbReference type="Proteomes" id="UP000192923">
    <property type="component" value="Unassembled WGS sequence"/>
</dbReference>
<dbReference type="AlphaFoldDB" id="A0A1Y6D1H8"/>
<dbReference type="NCBIfam" id="NF041244">
    <property type="entry name" value="IglI_fam"/>
    <property type="match status" value="1"/>
</dbReference>
<reference evidence="2 3" key="1">
    <citation type="submission" date="2016-12" db="EMBL/GenBank/DDBJ databases">
        <authorList>
            <person name="Song W.-J."/>
            <person name="Kurnit D.M."/>
        </authorList>
    </citation>
    <scope>NUCLEOTIDE SEQUENCE [LARGE SCALE GENOMIC DNA]</scope>
    <source>
        <strain evidence="2 3">175</strain>
    </source>
</reference>
<evidence type="ECO:0000313" key="3">
    <source>
        <dbReference type="Proteomes" id="UP000192923"/>
    </source>
</evidence>
<feature type="compositionally biased region" description="Acidic residues" evidence="1">
    <location>
        <begin position="189"/>
        <end position="205"/>
    </location>
</feature>
<proteinExistence type="predicted"/>
<sequence length="316" mass="35675">MRIDLLLGELPVTEHPGLDSGDPRFDEIAGLVQNGDHAAAAQASEALLAEGIYDIRLICYFLYGHWLEQGVASWGEVLEALGNTVLNQWEAIGPVEKREKKVELSLNWLFKQVLKTLQYEEGKQSPTWNRWLSDTSSEELDPVLDAVQAFGPGIGERLGDGAGTVLDVSSKIREWLRNFQRLVYREPEPEPEPVEEIPEAEEPEPEPERRAAPKPALGLEGELSYPMALLLRKLAAFERLVAEEKFPRAALVADDINQTLANFDPKLYFPQIFATFARLQALNIGELLNYADQRDSPEWQAMQEWFKVDIDSFTDE</sequence>
<gene>
    <name evidence="2" type="ORF">SAMN02949497_2035</name>
</gene>
<dbReference type="OrthoDB" id="7060256at2"/>
<feature type="region of interest" description="Disordered" evidence="1">
    <location>
        <begin position="187"/>
        <end position="214"/>
    </location>
</feature>
<keyword evidence="3" id="KW-1185">Reference proteome</keyword>